<evidence type="ECO:0000313" key="5">
    <source>
        <dbReference type="Proteomes" id="UP000467193"/>
    </source>
</evidence>
<dbReference type="RefSeq" id="WP_163800976.1">
    <property type="nucleotide sequence ID" value="NZ_AP022588.1"/>
</dbReference>
<evidence type="ECO:0000259" key="3">
    <source>
        <dbReference type="Pfam" id="PF00561"/>
    </source>
</evidence>
<dbReference type="AlphaFoldDB" id="A0A7I7QYT4"/>
<dbReference type="InterPro" id="IPR029058">
    <property type="entry name" value="AB_hydrolase_fold"/>
</dbReference>
<feature type="domain" description="AB hydrolase-1" evidence="3">
    <location>
        <begin position="32"/>
        <end position="173"/>
    </location>
</feature>
<name>A0A7I7QYT4_9MYCO</name>
<protein>
    <submittedName>
        <fullName evidence="4">Alpha/beta hydrolase</fullName>
    </submittedName>
</protein>
<dbReference type="Pfam" id="PF00561">
    <property type="entry name" value="Abhydrolase_1"/>
    <property type="match status" value="1"/>
</dbReference>
<evidence type="ECO:0000256" key="1">
    <source>
        <dbReference type="ARBA" id="ARBA00022801"/>
    </source>
</evidence>
<comment type="similarity">
    <text evidence="2">Belongs to the AB hydrolase superfamily. FUS2 hydrolase family.</text>
</comment>
<reference evidence="4 5" key="1">
    <citation type="journal article" date="2019" name="Emerg. Microbes Infect.">
        <title>Comprehensive subspecies identification of 175 nontuberculous mycobacteria species based on 7547 genomic profiles.</title>
        <authorList>
            <person name="Matsumoto Y."/>
            <person name="Kinjo T."/>
            <person name="Motooka D."/>
            <person name="Nabeya D."/>
            <person name="Jung N."/>
            <person name="Uechi K."/>
            <person name="Horii T."/>
            <person name="Iida T."/>
            <person name="Fujita J."/>
            <person name="Nakamura S."/>
        </authorList>
    </citation>
    <scope>NUCLEOTIDE SEQUENCE [LARGE SCALE GENOMIC DNA]</scope>
    <source>
        <strain evidence="4 5">JCM 17899</strain>
    </source>
</reference>
<dbReference type="Gene3D" id="3.40.50.1820">
    <property type="entry name" value="alpha/beta hydrolase"/>
    <property type="match status" value="1"/>
</dbReference>
<dbReference type="InterPro" id="IPR050261">
    <property type="entry name" value="FrsA_esterase"/>
</dbReference>
<dbReference type="KEGG" id="msei:MSEDJ_55840"/>
<organism evidence="4 5">
    <name type="scientific">Mycolicibacterium sediminis</name>
    <dbReference type="NCBI Taxonomy" id="1286180"/>
    <lineage>
        <taxon>Bacteria</taxon>
        <taxon>Bacillati</taxon>
        <taxon>Actinomycetota</taxon>
        <taxon>Actinomycetes</taxon>
        <taxon>Mycobacteriales</taxon>
        <taxon>Mycobacteriaceae</taxon>
        <taxon>Mycolicibacterium</taxon>
    </lineage>
</organism>
<keyword evidence="1 4" id="KW-0378">Hydrolase</keyword>
<dbReference type="GO" id="GO:0052689">
    <property type="term" value="F:carboxylic ester hydrolase activity"/>
    <property type="evidence" value="ECO:0007669"/>
    <property type="project" value="UniProtKB-ARBA"/>
</dbReference>
<keyword evidence="5" id="KW-1185">Reference proteome</keyword>
<dbReference type="InterPro" id="IPR000073">
    <property type="entry name" value="AB_hydrolase_1"/>
</dbReference>
<dbReference type="PANTHER" id="PTHR22946:SF9">
    <property type="entry name" value="POLYKETIDE TRANSFERASE AF380"/>
    <property type="match status" value="1"/>
</dbReference>
<proteinExistence type="inferred from homology"/>
<evidence type="ECO:0000313" key="4">
    <source>
        <dbReference type="EMBL" id="BBY31488.1"/>
    </source>
</evidence>
<dbReference type="EMBL" id="AP022588">
    <property type="protein sequence ID" value="BBY31488.1"/>
    <property type="molecule type" value="Genomic_DNA"/>
</dbReference>
<dbReference type="Proteomes" id="UP000467193">
    <property type="component" value="Chromosome"/>
</dbReference>
<dbReference type="SUPFAM" id="SSF53474">
    <property type="entry name" value="alpha/beta-Hydrolases"/>
    <property type="match status" value="1"/>
</dbReference>
<gene>
    <name evidence="4" type="ORF">MSEDJ_55840</name>
</gene>
<evidence type="ECO:0000256" key="2">
    <source>
        <dbReference type="ARBA" id="ARBA00038115"/>
    </source>
</evidence>
<dbReference type="PANTHER" id="PTHR22946">
    <property type="entry name" value="DIENELACTONE HYDROLASE DOMAIN-CONTAINING PROTEIN-RELATED"/>
    <property type="match status" value="1"/>
</dbReference>
<accession>A0A7I7QYT4</accession>
<sequence length="299" mass="31905">MTRRDVAFPSSDGTCAGWVFDPAGSDDAAARPIIVLGHGLGGVKEMRLDAFAERFAAAGYRCLAFDYRHFGASTGEPRQLLDIGRQRDDWAAAVAYARSLDSVDADRVVLWGSSFGGGLVIDAAARDSRIAAVISQCPFTDGIASARATDLRSTVKVVARAVRDVAGSLVGRPPVMVDLAGPPGSAALMTAPDCEPGYRAVAEHAPAFRNEVAARFGLAIARYLPGRRVRKLRCPIMFGICVTDTVAPAAATRRHAKTAARAEISEFPCGHFDVYLGAPFERAVTDYVDFLRRHVPPDA</sequence>